<dbReference type="EMBL" id="AAXG02000019">
    <property type="protein sequence ID" value="EDM99348.1"/>
    <property type="molecule type" value="Genomic_DNA"/>
</dbReference>
<dbReference type="Proteomes" id="UP000003639">
    <property type="component" value="Unassembled WGS sequence"/>
</dbReference>
<gene>
    <name evidence="2" type="ORF">BACCAP_02745</name>
</gene>
<dbReference type="CDD" id="cd00038">
    <property type="entry name" value="CAP_ED"/>
    <property type="match status" value="1"/>
</dbReference>
<evidence type="ECO:0000313" key="3">
    <source>
        <dbReference type="Proteomes" id="UP000003639"/>
    </source>
</evidence>
<accession>A6NX00</accession>
<keyword evidence="3" id="KW-1185">Reference proteome</keyword>
<dbReference type="PROSITE" id="PS50042">
    <property type="entry name" value="CNMP_BINDING_3"/>
    <property type="match status" value="1"/>
</dbReference>
<comment type="caution">
    <text evidence="2">The sequence shown here is derived from an EMBL/GenBank/DDBJ whole genome shotgun (WGS) entry which is preliminary data.</text>
</comment>
<evidence type="ECO:0000313" key="2">
    <source>
        <dbReference type="EMBL" id="EDM99348.1"/>
    </source>
</evidence>
<feature type="domain" description="Cyclic nucleotide-binding" evidence="1">
    <location>
        <begin position="80"/>
        <end position="173"/>
    </location>
</feature>
<proteinExistence type="predicted"/>
<dbReference type="AlphaFoldDB" id="A6NX00"/>
<name>A6NX00_9FIRM</name>
<dbReference type="InterPro" id="IPR018490">
    <property type="entry name" value="cNMP-bd_dom_sf"/>
</dbReference>
<dbReference type="STRING" id="411467.BACCAP_02745"/>
<protein>
    <submittedName>
        <fullName evidence="2">Cyclic nucleotide-binding domain protein</fullName>
    </submittedName>
</protein>
<dbReference type="InterPro" id="IPR000595">
    <property type="entry name" value="cNMP-bd_dom"/>
</dbReference>
<dbReference type="InterPro" id="IPR014710">
    <property type="entry name" value="RmlC-like_jellyroll"/>
</dbReference>
<dbReference type="SUPFAM" id="SSF51206">
    <property type="entry name" value="cAMP-binding domain-like"/>
    <property type="match status" value="1"/>
</dbReference>
<dbReference type="SMART" id="SM00100">
    <property type="entry name" value="cNMP"/>
    <property type="match status" value="1"/>
</dbReference>
<reference evidence="2 3" key="2">
    <citation type="submission" date="2007-06" db="EMBL/GenBank/DDBJ databases">
        <title>Draft genome sequence of Pseudoflavonifractor capillosus ATCC 29799.</title>
        <authorList>
            <person name="Sudarsanam P."/>
            <person name="Ley R."/>
            <person name="Guruge J."/>
            <person name="Turnbaugh P.J."/>
            <person name="Mahowald M."/>
            <person name="Liep D."/>
            <person name="Gordon J."/>
        </authorList>
    </citation>
    <scope>NUCLEOTIDE SEQUENCE [LARGE SCALE GENOMIC DNA]</scope>
    <source>
        <strain evidence="2 3">ATCC 29799</strain>
    </source>
</reference>
<reference evidence="2 3" key="1">
    <citation type="submission" date="2007-04" db="EMBL/GenBank/DDBJ databases">
        <authorList>
            <person name="Fulton L."/>
            <person name="Clifton S."/>
            <person name="Fulton B."/>
            <person name="Xu J."/>
            <person name="Minx P."/>
            <person name="Pepin K.H."/>
            <person name="Johnson M."/>
            <person name="Thiruvilangam P."/>
            <person name="Bhonagiri V."/>
            <person name="Nash W.E."/>
            <person name="Mardis E.R."/>
            <person name="Wilson R.K."/>
        </authorList>
    </citation>
    <scope>NUCLEOTIDE SEQUENCE [LARGE SCALE GENOMIC DNA]</scope>
    <source>
        <strain evidence="2 3">ATCC 29799</strain>
    </source>
</reference>
<evidence type="ECO:0000259" key="1">
    <source>
        <dbReference type="PROSITE" id="PS50042"/>
    </source>
</evidence>
<organism evidence="2 3">
    <name type="scientific">Pseudoflavonifractor capillosus ATCC 29799</name>
    <dbReference type="NCBI Taxonomy" id="411467"/>
    <lineage>
        <taxon>Bacteria</taxon>
        <taxon>Bacillati</taxon>
        <taxon>Bacillota</taxon>
        <taxon>Clostridia</taxon>
        <taxon>Eubacteriales</taxon>
        <taxon>Oscillospiraceae</taxon>
        <taxon>Pseudoflavonifractor</taxon>
    </lineage>
</organism>
<dbReference type="eggNOG" id="COG0664">
    <property type="taxonomic scope" value="Bacteria"/>
</dbReference>
<dbReference type="Pfam" id="PF00027">
    <property type="entry name" value="cNMP_binding"/>
    <property type="match status" value="1"/>
</dbReference>
<sequence>MTRPAFLFRKRTKKLPAANQFRQLGFFPSHFSDIIILDKKNIFWISNLLIKHRGGRDMTLDNLCARYPALTAQFKELPARLLEISDPVQLYPGQKVVVRDEPVEYAYYILSGELLVCNETMEGKFSTWMTMQAPTVISDLEILAGIGTYAASVSAAARCVALRSPAEEFTALLRSDVDFLWSVAAMVTQKNFALSHTRGNAAFRSSLDKTALFLLQHCVLSPPGDGESVVLKTRSRIASEVIISQKTLDRCLMRLRDDGYLSIVRGKVRISASQHQRLLDTWGPTC</sequence>
<dbReference type="Gene3D" id="2.60.120.10">
    <property type="entry name" value="Jelly Rolls"/>
    <property type="match status" value="1"/>
</dbReference>